<dbReference type="InterPro" id="IPR038577">
    <property type="entry name" value="GT10-like_C_sf"/>
</dbReference>
<keyword evidence="11" id="KW-0325">Glycoprotein</keyword>
<dbReference type="InterPro" id="IPR055270">
    <property type="entry name" value="Glyco_tran_10_C"/>
</dbReference>
<dbReference type="PANTHER" id="PTHR48438:SF1">
    <property type="entry name" value="ALPHA-(1,3)-FUCOSYLTRANSFERASE C-RELATED"/>
    <property type="match status" value="1"/>
</dbReference>
<dbReference type="InterPro" id="IPR031481">
    <property type="entry name" value="Glyco_tran_10_N"/>
</dbReference>
<evidence type="ECO:0000313" key="15">
    <source>
        <dbReference type="EMBL" id="ESO91053.1"/>
    </source>
</evidence>
<keyword evidence="8" id="KW-1133">Transmembrane helix</keyword>
<comment type="subcellular location">
    <subcellularLocation>
        <location evidence="1">Golgi apparatus membrane</location>
        <topology evidence="1">Single-pass type II membrane protein</topology>
    </subcellularLocation>
    <subcellularLocation>
        <location evidence="12">Golgi apparatus</location>
        <location evidence="12">Golgi stack membrane</location>
        <topology evidence="12">Single-pass type II membrane protein</topology>
    </subcellularLocation>
</comment>
<dbReference type="Pfam" id="PF00852">
    <property type="entry name" value="Glyco_transf_10"/>
    <property type="match status" value="1"/>
</dbReference>
<dbReference type="STRING" id="225164.V3ZIE5"/>
<dbReference type="Proteomes" id="UP000030746">
    <property type="component" value="Unassembled WGS sequence"/>
</dbReference>
<dbReference type="KEGG" id="lgi:LOTGIDRAFT_122340"/>
<dbReference type="GO" id="GO:0032580">
    <property type="term" value="C:Golgi cisterna membrane"/>
    <property type="evidence" value="ECO:0007669"/>
    <property type="project" value="UniProtKB-SubCell"/>
</dbReference>
<evidence type="ECO:0000256" key="3">
    <source>
        <dbReference type="ARBA" id="ARBA00008919"/>
    </source>
</evidence>
<evidence type="ECO:0000259" key="13">
    <source>
        <dbReference type="Pfam" id="PF00852"/>
    </source>
</evidence>
<dbReference type="OrthoDB" id="427096at2759"/>
<dbReference type="SUPFAM" id="SSF53756">
    <property type="entry name" value="UDP-Glycosyltransferase/glycogen phosphorylase"/>
    <property type="match status" value="1"/>
</dbReference>
<dbReference type="GeneID" id="20232089"/>
<dbReference type="RefSeq" id="XP_009058323.1">
    <property type="nucleotide sequence ID" value="XM_009060075.1"/>
</dbReference>
<dbReference type="FunFam" id="3.40.50.11660:FF:000004">
    <property type="entry name" value="Glycoprotein 3-alpha-L-fucosyltransferase A"/>
    <property type="match status" value="1"/>
</dbReference>
<comment type="pathway">
    <text evidence="2">Protein modification; protein glycosylation.</text>
</comment>
<proteinExistence type="inferred from homology"/>
<name>V3ZIE5_LOTGI</name>
<dbReference type="InterPro" id="IPR001503">
    <property type="entry name" value="Glyco_trans_10"/>
</dbReference>
<dbReference type="GO" id="GO:0008417">
    <property type="term" value="F:fucosyltransferase activity"/>
    <property type="evidence" value="ECO:0007669"/>
    <property type="project" value="InterPro"/>
</dbReference>
<dbReference type="OMA" id="WNIESPS"/>
<evidence type="ECO:0000256" key="7">
    <source>
        <dbReference type="ARBA" id="ARBA00022968"/>
    </source>
</evidence>
<evidence type="ECO:0000256" key="11">
    <source>
        <dbReference type="ARBA" id="ARBA00023180"/>
    </source>
</evidence>
<dbReference type="Pfam" id="PF17039">
    <property type="entry name" value="Glyco_tran_10_N"/>
    <property type="match status" value="1"/>
</dbReference>
<keyword evidence="4 12" id="KW-0328">Glycosyltransferase</keyword>
<comment type="similarity">
    <text evidence="3 12">Belongs to the glycosyltransferase 10 family.</text>
</comment>
<evidence type="ECO:0000256" key="10">
    <source>
        <dbReference type="ARBA" id="ARBA00023136"/>
    </source>
</evidence>
<keyword evidence="10" id="KW-0472">Membrane</keyword>
<evidence type="ECO:0000256" key="12">
    <source>
        <dbReference type="RuleBase" id="RU003832"/>
    </source>
</evidence>
<dbReference type="GO" id="GO:0000139">
    <property type="term" value="C:Golgi membrane"/>
    <property type="evidence" value="ECO:0007669"/>
    <property type="project" value="UniProtKB-SubCell"/>
</dbReference>
<keyword evidence="7" id="KW-0735">Signal-anchor</keyword>
<dbReference type="HOGENOM" id="CLU_032075_3_0_1"/>
<evidence type="ECO:0000256" key="1">
    <source>
        <dbReference type="ARBA" id="ARBA00004323"/>
    </source>
</evidence>
<keyword evidence="6 12" id="KW-0812">Transmembrane</keyword>
<keyword evidence="16" id="KW-1185">Reference proteome</keyword>
<sequence length="372" mass="43534">MFPLSVSNSLTCLGGKCRKEKKESFITYFKEKHVRNVPKKRILAWTGFFSDTTWEDMHDNHFQTCKVKSCTFTNDRKYFDESDAILFHSGALSNVMSSLDLPSYRHFFQRWVIHNIEPPPRTLLGYEQLAGVFNWTAWYRLDSDIPVKYGGLVELNDNNAPKSVNISKNYGLTNTRMAAWMSSNCHDYVRRQLFIREMKGHLGTDMDLYGACGTKQCPETICRDFLENYKFFFTIENSNCKDYITEKFWEALRRRQVPIVTGSKGYEKVAPSHSYINADDFQSSKSLSDYLLYLAKNEAKYNEYLSWTNKYDIYGEIAGRRKFWCDLCEALHDTDRPSQVYRDLNGWVQDDMPDCPQFTVSFIFSEFLNVIT</sequence>
<evidence type="ECO:0000256" key="4">
    <source>
        <dbReference type="ARBA" id="ARBA00022676"/>
    </source>
</evidence>
<organism evidence="15 16">
    <name type="scientific">Lottia gigantea</name>
    <name type="common">Giant owl limpet</name>
    <dbReference type="NCBI Taxonomy" id="225164"/>
    <lineage>
        <taxon>Eukaryota</taxon>
        <taxon>Metazoa</taxon>
        <taxon>Spiralia</taxon>
        <taxon>Lophotrochozoa</taxon>
        <taxon>Mollusca</taxon>
        <taxon>Gastropoda</taxon>
        <taxon>Patellogastropoda</taxon>
        <taxon>Lottioidea</taxon>
        <taxon>Lottiidae</taxon>
        <taxon>Lottia</taxon>
    </lineage>
</organism>
<dbReference type="CTD" id="20232089"/>
<dbReference type="Gene3D" id="3.40.50.11660">
    <property type="entry name" value="Glycosyl transferase family 10, C-terminal domain"/>
    <property type="match status" value="1"/>
</dbReference>
<evidence type="ECO:0000256" key="6">
    <source>
        <dbReference type="ARBA" id="ARBA00022692"/>
    </source>
</evidence>
<protein>
    <recommendedName>
        <fullName evidence="12">Fucosyltransferase</fullName>
        <ecNumber evidence="12">2.4.1.-</ecNumber>
    </recommendedName>
</protein>
<evidence type="ECO:0000256" key="2">
    <source>
        <dbReference type="ARBA" id="ARBA00004922"/>
    </source>
</evidence>
<evidence type="ECO:0000256" key="5">
    <source>
        <dbReference type="ARBA" id="ARBA00022679"/>
    </source>
</evidence>
<dbReference type="UniPathway" id="UPA00378"/>
<keyword evidence="5 12" id="KW-0808">Transferase</keyword>
<feature type="domain" description="Fucosyltransferase C-terminal" evidence="13">
    <location>
        <begin position="175"/>
        <end position="347"/>
    </location>
</feature>
<keyword evidence="9 12" id="KW-0333">Golgi apparatus</keyword>
<evidence type="ECO:0000259" key="14">
    <source>
        <dbReference type="Pfam" id="PF17039"/>
    </source>
</evidence>
<dbReference type="EC" id="2.4.1.-" evidence="12"/>
<feature type="domain" description="Fucosyltransferase N-terminal" evidence="14">
    <location>
        <begin position="39"/>
        <end position="150"/>
    </location>
</feature>
<gene>
    <name evidence="15" type="ORF">LOTGIDRAFT_122340</name>
</gene>
<evidence type="ECO:0000256" key="9">
    <source>
        <dbReference type="ARBA" id="ARBA00023034"/>
    </source>
</evidence>
<dbReference type="EMBL" id="KB202284">
    <property type="protein sequence ID" value="ESO91053.1"/>
    <property type="molecule type" value="Genomic_DNA"/>
</dbReference>
<dbReference type="PANTHER" id="PTHR48438">
    <property type="entry name" value="ALPHA-(1,3)-FUCOSYLTRANSFERASE C-RELATED"/>
    <property type="match status" value="1"/>
</dbReference>
<accession>V3ZIE5</accession>
<reference evidence="15 16" key="1">
    <citation type="journal article" date="2013" name="Nature">
        <title>Insights into bilaterian evolution from three spiralian genomes.</title>
        <authorList>
            <person name="Simakov O."/>
            <person name="Marletaz F."/>
            <person name="Cho S.J."/>
            <person name="Edsinger-Gonzales E."/>
            <person name="Havlak P."/>
            <person name="Hellsten U."/>
            <person name="Kuo D.H."/>
            <person name="Larsson T."/>
            <person name="Lv J."/>
            <person name="Arendt D."/>
            <person name="Savage R."/>
            <person name="Osoegawa K."/>
            <person name="de Jong P."/>
            <person name="Grimwood J."/>
            <person name="Chapman J.A."/>
            <person name="Shapiro H."/>
            <person name="Aerts A."/>
            <person name="Otillar R.P."/>
            <person name="Terry A.Y."/>
            <person name="Boore J.L."/>
            <person name="Grigoriev I.V."/>
            <person name="Lindberg D.R."/>
            <person name="Seaver E.C."/>
            <person name="Weisblat D.A."/>
            <person name="Putnam N.H."/>
            <person name="Rokhsar D.S."/>
        </authorList>
    </citation>
    <scope>NUCLEOTIDE SEQUENCE [LARGE SCALE GENOMIC DNA]</scope>
</reference>
<dbReference type="AlphaFoldDB" id="V3ZIE5"/>
<evidence type="ECO:0000313" key="16">
    <source>
        <dbReference type="Proteomes" id="UP000030746"/>
    </source>
</evidence>
<evidence type="ECO:0000256" key="8">
    <source>
        <dbReference type="ARBA" id="ARBA00022989"/>
    </source>
</evidence>